<evidence type="ECO:0000313" key="1">
    <source>
        <dbReference type="EMBL" id="QND81032.1"/>
    </source>
</evidence>
<gene>
    <name evidence="1" type="ORF">H4W19_04405</name>
</gene>
<proteinExistence type="predicted"/>
<dbReference type="RefSeq" id="WP_185896187.1">
    <property type="nucleotide sequence ID" value="NZ_CP060028.1"/>
</dbReference>
<dbReference type="Proteomes" id="UP000515506">
    <property type="component" value="Chromosome"/>
</dbReference>
<reference evidence="1 2" key="1">
    <citation type="submission" date="2020-08" db="EMBL/GenBank/DDBJ databases">
        <title>Streptomycin resistant and MDR strain, P. mexicana.</title>
        <authorList>
            <person name="Ganesh-kumar S."/>
            <person name="Zhe T."/>
            <person name="Yu Z."/>
            <person name="Min Y."/>
        </authorList>
    </citation>
    <scope>NUCLEOTIDE SEQUENCE [LARGE SCALE GENOMIC DNA]</scope>
    <source>
        <strain evidence="1 2">GTZY</strain>
    </source>
</reference>
<sequence length="142" mass="15573">MSDRPTEVMVAQQLMKEKKLVHFWSSMAADELRQKAVETECGKEVKDLSTVMPVVGVGFIGAAGKYHYTVHSGAQPDGSTWVALRTDGPSHGSPMGYTLSPTSSGTDVTVYAADKEKLDAIRSHVEAGTLFCHWRDFSYPYD</sequence>
<dbReference type="EMBL" id="CP060028">
    <property type="protein sequence ID" value="QND81032.1"/>
    <property type="molecule type" value="Genomic_DNA"/>
</dbReference>
<keyword evidence="2" id="KW-1185">Reference proteome</keyword>
<name>A0ABX6RCY3_PSEMX</name>
<organism evidence="1 2">
    <name type="scientific">Pseudoxanthomonas mexicana</name>
    <dbReference type="NCBI Taxonomy" id="128785"/>
    <lineage>
        <taxon>Bacteria</taxon>
        <taxon>Pseudomonadati</taxon>
        <taxon>Pseudomonadota</taxon>
        <taxon>Gammaproteobacteria</taxon>
        <taxon>Lysobacterales</taxon>
        <taxon>Lysobacteraceae</taxon>
        <taxon>Pseudoxanthomonas</taxon>
    </lineage>
</organism>
<protein>
    <submittedName>
        <fullName evidence="1">Uncharacterized protein</fullName>
    </submittedName>
</protein>
<accession>A0ABX6RCY3</accession>
<evidence type="ECO:0000313" key="2">
    <source>
        <dbReference type="Proteomes" id="UP000515506"/>
    </source>
</evidence>